<dbReference type="EMBL" id="CAKXYY010000016">
    <property type="protein sequence ID" value="CAH2354425.1"/>
    <property type="molecule type" value="Genomic_DNA"/>
</dbReference>
<reference evidence="7" key="1">
    <citation type="submission" date="2022-03" db="EMBL/GenBank/DDBJ databases">
        <authorList>
            <person name="Legras J.-L."/>
            <person name="Devillers H."/>
            <person name="Grondin C."/>
        </authorList>
    </citation>
    <scope>NUCLEOTIDE SEQUENCE</scope>
    <source>
        <strain evidence="7">CLIB 1423</strain>
    </source>
</reference>
<dbReference type="OrthoDB" id="2159384at2759"/>
<dbReference type="GO" id="GO:0016020">
    <property type="term" value="C:membrane"/>
    <property type="evidence" value="ECO:0007669"/>
    <property type="project" value="UniProtKB-SubCell"/>
</dbReference>
<sequence length="437" mass="50124">MDDDASNSYEFPAIVPLPFKILFLISLGSYLWFSIVKVNYKYFNINTLQLLSLSYSNLSYTQLDGLQVDNGEFATTVSADYKENQTLMNGIWNTFYKVVSITVGSLLVYHIFNMSELSKGGSIFSLICAGFPLTIIIMTLSTLFRPDETPGSTRNWTTLKRIITGAINSKTMRTNDILISDTLVSYSRVINDVVLYLWILISLGPYSIYVETLALGSPVLIRVKQCWYEYKITGSRQHLLNMVKYLTTFGPLLINILVRITVNNAELNELRGTPEYDESVINRLASLNSWWYFLATINSTYSFIWDVKMDWGFGLFDFQAINNPNRGKTLVEQTLRPRSQLIGPMIKYYSIIAIDFVLRFLWILKFFQQAGVGESNEDYLVARVSGFLYGGNAYQLGYTTLEVLEIFRRWLWCFLKLEADWFKLQSSGIELVAVKEN</sequence>
<dbReference type="PANTHER" id="PTHR10783:SF46">
    <property type="entry name" value="PROTEIN ERD1 HOMOLOG 2"/>
    <property type="match status" value="1"/>
</dbReference>
<evidence type="ECO:0000259" key="6">
    <source>
        <dbReference type="PROSITE" id="PS51380"/>
    </source>
</evidence>
<feature type="transmembrane region" description="Helical" evidence="5">
    <location>
        <begin position="195"/>
        <end position="221"/>
    </location>
</feature>
<comment type="subcellular location">
    <subcellularLocation>
        <location evidence="1">Membrane</location>
        <topology evidence="1">Multi-pass membrane protein</topology>
    </subcellularLocation>
</comment>
<keyword evidence="4 5" id="KW-0472">Membrane</keyword>
<keyword evidence="8" id="KW-1185">Reference proteome</keyword>
<evidence type="ECO:0000256" key="2">
    <source>
        <dbReference type="ARBA" id="ARBA00022692"/>
    </source>
</evidence>
<accession>A0A9P0QTU8</accession>
<evidence type="ECO:0000256" key="3">
    <source>
        <dbReference type="ARBA" id="ARBA00022989"/>
    </source>
</evidence>
<protein>
    <submittedName>
        <fullName evidence="7">Protein Erd1p</fullName>
    </submittedName>
</protein>
<keyword evidence="2 5" id="KW-0812">Transmembrane</keyword>
<dbReference type="PANTHER" id="PTHR10783">
    <property type="entry name" value="XENOTROPIC AND POLYTROPIC RETROVIRUS RECEPTOR 1-RELATED"/>
    <property type="match status" value="1"/>
</dbReference>
<dbReference type="GO" id="GO:0005737">
    <property type="term" value="C:cytoplasm"/>
    <property type="evidence" value="ECO:0007669"/>
    <property type="project" value="TreeGrafter"/>
</dbReference>
<feature type="domain" description="EXS" evidence="6">
    <location>
        <begin position="202"/>
        <end position="437"/>
    </location>
</feature>
<keyword evidence="3 5" id="KW-1133">Transmembrane helix</keyword>
<evidence type="ECO:0000256" key="5">
    <source>
        <dbReference type="SAM" id="Phobius"/>
    </source>
</evidence>
<feature type="transmembrane region" description="Helical" evidence="5">
    <location>
        <begin position="94"/>
        <end position="112"/>
    </location>
</feature>
<evidence type="ECO:0000256" key="1">
    <source>
        <dbReference type="ARBA" id="ARBA00004141"/>
    </source>
</evidence>
<proteinExistence type="predicted"/>
<evidence type="ECO:0000256" key="4">
    <source>
        <dbReference type="ARBA" id="ARBA00023136"/>
    </source>
</evidence>
<comment type="caution">
    <text evidence="7">The sequence shown here is derived from an EMBL/GenBank/DDBJ whole genome shotgun (WGS) entry which is preliminary data.</text>
</comment>
<feature type="transmembrane region" description="Helical" evidence="5">
    <location>
        <begin position="12"/>
        <end position="33"/>
    </location>
</feature>
<dbReference type="PROSITE" id="PS51380">
    <property type="entry name" value="EXS"/>
    <property type="match status" value="1"/>
</dbReference>
<dbReference type="AlphaFoldDB" id="A0A9P0QTU8"/>
<evidence type="ECO:0000313" key="7">
    <source>
        <dbReference type="EMBL" id="CAH2354425.1"/>
    </source>
</evidence>
<gene>
    <name evidence="7" type="ORF">CLIB1423_16S02388</name>
</gene>
<feature type="transmembrane region" description="Helical" evidence="5">
    <location>
        <begin position="124"/>
        <end position="144"/>
    </location>
</feature>
<name>A0A9P0QTU8_9ASCO</name>
<dbReference type="Pfam" id="PF03124">
    <property type="entry name" value="EXS"/>
    <property type="match status" value="1"/>
</dbReference>
<dbReference type="Proteomes" id="UP000837801">
    <property type="component" value="Unassembled WGS sequence"/>
</dbReference>
<evidence type="ECO:0000313" key="8">
    <source>
        <dbReference type="Proteomes" id="UP000837801"/>
    </source>
</evidence>
<dbReference type="InterPro" id="IPR004342">
    <property type="entry name" value="EXS_C"/>
</dbReference>
<organism evidence="7 8">
    <name type="scientific">[Candida] railenensis</name>
    <dbReference type="NCBI Taxonomy" id="45579"/>
    <lineage>
        <taxon>Eukaryota</taxon>
        <taxon>Fungi</taxon>
        <taxon>Dikarya</taxon>
        <taxon>Ascomycota</taxon>
        <taxon>Saccharomycotina</taxon>
        <taxon>Pichiomycetes</taxon>
        <taxon>Debaryomycetaceae</taxon>
        <taxon>Kurtzmaniella</taxon>
    </lineage>
</organism>